<organism evidence="1 2">
    <name type="scientific">Candidatus Thiodiazotropha taylori</name>
    <dbReference type="NCBI Taxonomy" id="2792791"/>
    <lineage>
        <taxon>Bacteria</taxon>
        <taxon>Pseudomonadati</taxon>
        <taxon>Pseudomonadota</taxon>
        <taxon>Gammaproteobacteria</taxon>
        <taxon>Chromatiales</taxon>
        <taxon>Sedimenticolaceae</taxon>
        <taxon>Candidatus Thiodiazotropha</taxon>
    </lineage>
</organism>
<protein>
    <submittedName>
        <fullName evidence="1">TIGR04282 family arsenosugar biosynthesis glycosyltransferase</fullName>
    </submittedName>
</protein>
<dbReference type="Gene3D" id="3.90.550.10">
    <property type="entry name" value="Spore Coat Polysaccharide Biosynthesis Protein SpsA, Chain A"/>
    <property type="match status" value="1"/>
</dbReference>
<gene>
    <name evidence="1" type="ORF">KME65_02840</name>
</gene>
<evidence type="ECO:0000313" key="1">
    <source>
        <dbReference type="EMBL" id="MBT2987876.1"/>
    </source>
</evidence>
<sequence>MRQGAVLIFAKAPIEGLVKTRLIPVIGEEAVTRLYTRLLVRVVDWICTQTPYAVELWVTPDREHPIWPRLAAQYDLSIQLQRGTDLGERMGSAAALALARHRHVALLGVDCPVLAAHHLHQAFDWLSDGDDAVLGPAEDGGYVLLGLNRYHRRLFEGHNWGGGDVAASTREALSALGWRWRELPELWDLDRPQDLQRLQLESPGIYQR</sequence>
<dbReference type="Pfam" id="PF09837">
    <property type="entry name" value="DUF2064"/>
    <property type="match status" value="1"/>
</dbReference>
<dbReference type="PANTHER" id="PTHR36529">
    <property type="entry name" value="SLL1095 PROTEIN"/>
    <property type="match status" value="1"/>
</dbReference>
<comment type="caution">
    <text evidence="1">The sequence shown here is derived from an EMBL/GenBank/DDBJ whole genome shotgun (WGS) entry which is preliminary data.</text>
</comment>
<dbReference type="InterPro" id="IPR018641">
    <property type="entry name" value="Trfase_1_rSAM/seldom-assoc"/>
</dbReference>
<name>A0A944M5J6_9GAMM</name>
<dbReference type="InterPro" id="IPR029044">
    <property type="entry name" value="Nucleotide-diphossugar_trans"/>
</dbReference>
<dbReference type="AlphaFoldDB" id="A0A944M5J6"/>
<dbReference type="PANTHER" id="PTHR36529:SF1">
    <property type="entry name" value="GLYCOSYLTRANSFERASE"/>
    <property type="match status" value="1"/>
</dbReference>
<evidence type="ECO:0000313" key="2">
    <source>
        <dbReference type="Proteomes" id="UP000770889"/>
    </source>
</evidence>
<dbReference type="SUPFAM" id="SSF53448">
    <property type="entry name" value="Nucleotide-diphospho-sugar transferases"/>
    <property type="match status" value="1"/>
</dbReference>
<dbReference type="NCBIfam" id="TIGR04282">
    <property type="entry name" value="glyco_like_cofC"/>
    <property type="match status" value="1"/>
</dbReference>
<proteinExistence type="predicted"/>
<reference evidence="1 2" key="1">
    <citation type="submission" date="2021-05" db="EMBL/GenBank/DDBJ databases">
        <title>Genetic and Functional Diversity in Clade A Lucinid endosymbionts from the Bahamas.</title>
        <authorList>
            <person name="Giani N.M."/>
            <person name="Engel A.S."/>
            <person name="Campbell B.J."/>
        </authorList>
    </citation>
    <scope>NUCLEOTIDE SEQUENCE [LARGE SCALE GENOMIC DNA]</scope>
    <source>
        <strain evidence="1">LUC16012Gg_MoonRockCtena</strain>
    </source>
</reference>
<dbReference type="Proteomes" id="UP000770889">
    <property type="component" value="Unassembled WGS sequence"/>
</dbReference>
<dbReference type="EMBL" id="JAHHGM010000002">
    <property type="protein sequence ID" value="MBT2987876.1"/>
    <property type="molecule type" value="Genomic_DNA"/>
</dbReference>
<accession>A0A944M5J6</accession>